<dbReference type="PANTHER" id="PTHR10997:SF60">
    <property type="entry name" value="IMPORTIN N-TERMINAL DOMAIN-CONTAINING PROTEIN"/>
    <property type="match status" value="1"/>
</dbReference>
<feature type="transmembrane region" description="Helical" evidence="5">
    <location>
        <begin position="1547"/>
        <end position="1570"/>
    </location>
</feature>
<feature type="compositionally biased region" description="Gly residues" evidence="4">
    <location>
        <begin position="547"/>
        <end position="563"/>
    </location>
</feature>
<proteinExistence type="predicted"/>
<keyword evidence="2" id="KW-0813">Transport</keyword>
<dbReference type="PANTHER" id="PTHR10997">
    <property type="entry name" value="IMPORTIN-7, 8, 11"/>
    <property type="match status" value="1"/>
</dbReference>
<dbReference type="VEuPathDB" id="PlasmoDB:PocGH01_13028000"/>
<evidence type="ECO:0000256" key="5">
    <source>
        <dbReference type="SAM" id="Phobius"/>
    </source>
</evidence>
<evidence type="ECO:0000313" key="8">
    <source>
        <dbReference type="Proteomes" id="UP000243200"/>
    </source>
</evidence>
<feature type="region of interest" description="Disordered" evidence="4">
    <location>
        <begin position="526"/>
        <end position="694"/>
    </location>
</feature>
<keyword evidence="5" id="KW-0472">Membrane</keyword>
<dbReference type="EMBL" id="LT594517">
    <property type="protein sequence ID" value="SBT78763.1"/>
    <property type="molecule type" value="Genomic_DNA"/>
</dbReference>
<dbReference type="SUPFAM" id="SSF48371">
    <property type="entry name" value="ARM repeat"/>
    <property type="match status" value="2"/>
</dbReference>
<feature type="region of interest" description="Disordered" evidence="4">
    <location>
        <begin position="1356"/>
        <end position="1379"/>
    </location>
</feature>
<evidence type="ECO:0000259" key="6">
    <source>
        <dbReference type="PROSITE" id="PS50166"/>
    </source>
</evidence>
<protein>
    <recommendedName>
        <fullName evidence="6">Importin N-terminal domain-containing protein</fullName>
    </recommendedName>
</protein>
<dbReference type="OrthoDB" id="361693at2759"/>
<evidence type="ECO:0000256" key="3">
    <source>
        <dbReference type="ARBA" id="ARBA00023242"/>
    </source>
</evidence>
<dbReference type="Gene3D" id="1.25.10.10">
    <property type="entry name" value="Leucine-rich Repeat Variant"/>
    <property type="match status" value="1"/>
</dbReference>
<dbReference type="SMART" id="SM00913">
    <property type="entry name" value="IBN_N"/>
    <property type="match status" value="1"/>
</dbReference>
<feature type="compositionally biased region" description="Gly residues" evidence="4">
    <location>
        <begin position="1364"/>
        <end position="1379"/>
    </location>
</feature>
<dbReference type="Pfam" id="PF03810">
    <property type="entry name" value="IBN_N"/>
    <property type="match status" value="1"/>
</dbReference>
<feature type="domain" description="Importin N-terminal" evidence="6">
    <location>
        <begin position="31"/>
        <end position="103"/>
    </location>
</feature>
<reference evidence="7 8" key="1">
    <citation type="submission" date="2016-06" db="EMBL/GenBank/DDBJ databases">
        <authorList>
            <consortium name="Pathogen Informatics"/>
        </authorList>
    </citation>
    <scope>NUCLEOTIDE SEQUENCE [LARGE SCALE GENOMIC DNA]</scope>
    <source>
        <strain evidence="7">PowCR01</strain>
    </source>
</reference>
<keyword evidence="3" id="KW-0539">Nucleus</keyword>
<dbReference type="PROSITE" id="PS50166">
    <property type="entry name" value="IMPORTIN_B_NT"/>
    <property type="match status" value="1"/>
</dbReference>
<comment type="subcellular location">
    <subcellularLocation>
        <location evidence="1">Nucleus</location>
    </subcellularLocation>
</comment>
<evidence type="ECO:0000313" key="7">
    <source>
        <dbReference type="EMBL" id="SBT78763.1"/>
    </source>
</evidence>
<evidence type="ECO:0000256" key="4">
    <source>
        <dbReference type="SAM" id="MobiDB-lite"/>
    </source>
</evidence>
<accession>A0A1C3KX18</accession>
<dbReference type="GO" id="GO:0006606">
    <property type="term" value="P:protein import into nucleus"/>
    <property type="evidence" value="ECO:0007669"/>
    <property type="project" value="TreeGrafter"/>
</dbReference>
<dbReference type="InterPro" id="IPR011989">
    <property type="entry name" value="ARM-like"/>
</dbReference>
<feature type="region of interest" description="Disordered" evidence="4">
    <location>
        <begin position="319"/>
        <end position="345"/>
    </location>
</feature>
<dbReference type="Proteomes" id="UP000243200">
    <property type="component" value="Chromosome 13"/>
</dbReference>
<dbReference type="GO" id="GO:0031267">
    <property type="term" value="F:small GTPase binding"/>
    <property type="evidence" value="ECO:0007669"/>
    <property type="project" value="InterPro"/>
</dbReference>
<keyword evidence="5" id="KW-0812">Transmembrane</keyword>
<dbReference type="GO" id="GO:0005829">
    <property type="term" value="C:cytosol"/>
    <property type="evidence" value="ECO:0007669"/>
    <property type="project" value="TreeGrafter"/>
</dbReference>
<organism evidence="7 8">
    <name type="scientific">Plasmodium ovale</name>
    <name type="common">malaria parasite P. ovale</name>
    <dbReference type="NCBI Taxonomy" id="36330"/>
    <lineage>
        <taxon>Eukaryota</taxon>
        <taxon>Sar</taxon>
        <taxon>Alveolata</taxon>
        <taxon>Apicomplexa</taxon>
        <taxon>Aconoidasida</taxon>
        <taxon>Haemosporida</taxon>
        <taxon>Plasmodiidae</taxon>
        <taxon>Plasmodium</taxon>
        <taxon>Plasmodium (Plasmodium)</taxon>
    </lineage>
</organism>
<dbReference type="InterPro" id="IPR016024">
    <property type="entry name" value="ARM-type_fold"/>
</dbReference>
<feature type="compositionally biased region" description="Basic and acidic residues" evidence="4">
    <location>
        <begin position="624"/>
        <end position="685"/>
    </location>
</feature>
<feature type="transmembrane region" description="Helical" evidence="5">
    <location>
        <begin position="1513"/>
        <end position="1535"/>
    </location>
</feature>
<evidence type="ECO:0000256" key="2">
    <source>
        <dbReference type="ARBA" id="ARBA00022448"/>
    </source>
</evidence>
<dbReference type="GO" id="GO:0005635">
    <property type="term" value="C:nuclear envelope"/>
    <property type="evidence" value="ECO:0007669"/>
    <property type="project" value="TreeGrafter"/>
</dbReference>
<evidence type="ECO:0000256" key="1">
    <source>
        <dbReference type="ARBA" id="ARBA00004123"/>
    </source>
</evidence>
<dbReference type="InterPro" id="IPR001494">
    <property type="entry name" value="Importin-beta_N"/>
</dbReference>
<name>A0A1C3KX18_PLAOA</name>
<dbReference type="VEuPathDB" id="PlasmoDB:POWCR01_130024700"/>
<gene>
    <name evidence="7" type="primary">PowCR01_130024700</name>
    <name evidence="7" type="ORF">POWCR01_130024700</name>
</gene>
<keyword evidence="5" id="KW-1133">Transmembrane helix</keyword>
<sequence>MNEMETEDSHKKIVDALYDTWSNDNGRRKESERIFNEFEKDPLFIRYLLNICTYNNVHYNVRKLAIIYAKNLVSRYWISRDKVNLNDHVKNMVKEKLIDIISNVNNIFFFYKDFSILLKKIARYELVHNFPQLILCLLDNIAIHKKCLNNLYIYLYLLCKILKEQCSKKLLKDKMETFDVSYKVIYALEPLWNNPINLYFQNCTEDPCFCSDETNCHVCRRVCTIVEDCERTMSFEGSAWEAGSAAGAAVSASVSADGASDRAVGAGGGGSIDPTSERKTKILKFVDSIMLNMIINRNDVTKGGKRNWNGQTALRDNAHPVVAPQISQNEAGTEEGKDAEEGTGIGAEEEARLRGNFFSALIGKTIYHLKFVTPRSEAHRLKYLKFLLSSFLLMIEFHSSFHVYLRKDLTEKIICQFLRKHLSVYKYRDGYEMKFVEIVNLCISILTSMFYHFCLSQYNLVKQKKVRENYINVKNIMCNQNVKLEDYFQDPLECKIISGLVTSVKQLEEEHKAMCGKAVSGKPVGGKTTGTKTVGSRNIGGKMVGNRTGGGKTVGNRTGGGKTVGIRTIGGKVVGSRTIGGKTVGSRTTGGKVPDGRTTGGKVPDGRTTGGKVSDSRTIGGKAPDSKTNGEKAPESKTNGEKDHDSKTNGEKDHDSKTNGEKDHDSKTNGEKDHDSKTNGEKAPESKTNGGKDPGRTIVCKNFSLRDVLSYVREEVKNALTSDNFILLHNQKALEIFDFLRKYCINISVEQIIDVIINIRDDYKMNENIFYGNAKECIIQLTSEPFCYSIFNHFFEPLINCFHNYINYLKNISNNLKNIQSCNFSEAIIPLDGYLNVYYILYPCFHKKIQNEHIIFMMHLFLEFLNIKYIHPLISYRIALIIKIWLKNFKISFPFIDDITLLIYENIRLLYMQLFQKRVLSLISKKSSECIDTIPFQHYAMKSSNFLPLLFFKFIYLFKYIFKFEYVYRNYDYINEFLVGCLISVLTKVGSNVHPVVYPKNVQRILHILSHIVFMSNKERDITIFRDNYNFLLDLYVSSNMCIKEYILSILVQILNKNYECLGIMDDEYINRETNTSGYIADCSSEFGSIDIDIRNELSNKEKSCDDIVLFYFSFDIIFYTLAAKVERSMYEQNHNERVTLLRERDPHGHYGCEASTHHAFVYPHIVQICLDVDKTISDNFYALWLCVLKLTSKLFSEKNVELINKICSLYVVTTQFVDDYFRKVREGQVSFEISNSCFDVLMEYFCLFSINETHRSYFTFEAATSNVLTNTILKSTILSIVQNTLMLNDDTKTEKCIYILHLCFGLYKNEMKNEIPSVYSHVANFVVIYLLKVLLRYFNKLFNFDKYVKGIQRGDSDKAGTADEGGGGSGRGRGGGRSGSISAGITFRVDSSGPHGGAHTEPHVVLINEPRSNSGCDLSRRFTNRQSSHVQYIHENLVNYQPDEQFINEFSKYQHDVKVLLNLHHLNNYDITTTFASYNFFTVNEDSYRYINKNSIFTLISILSLYEPNFVNFILISFLTYFKINISLFIAAFYHHSQYIHNKNILMALLIFLYILTQNYMFTNFASIFDHANFPSIPSREHFEKFIYDKSKSVHLFICSKDEYVLLIIELLKLINNILNTNKDIYIEKKNILRLSAVSSSLNGNKIFHSYNYNNVLRIVLKCGELGNVCNKALDNVLTYLLDVNDEEDRARKDIIVNYLKENIEDLNIALIDMYNKYENFL</sequence>